<dbReference type="GO" id="GO:0004222">
    <property type="term" value="F:metalloendopeptidase activity"/>
    <property type="evidence" value="ECO:0007669"/>
    <property type="project" value="InterPro"/>
</dbReference>
<evidence type="ECO:0000313" key="11">
    <source>
        <dbReference type="Proteomes" id="UP000325313"/>
    </source>
</evidence>
<dbReference type="Pfam" id="PF02163">
    <property type="entry name" value="Peptidase_M50"/>
    <property type="match status" value="1"/>
</dbReference>
<reference evidence="10 11" key="1">
    <citation type="submission" date="2019-05" db="EMBL/GenBank/DDBJ databases">
        <title>Emergence of the Ug99 lineage of the wheat stem rust pathogen through somatic hybridization.</title>
        <authorList>
            <person name="Li F."/>
            <person name="Upadhyaya N.M."/>
            <person name="Sperschneider J."/>
            <person name="Matny O."/>
            <person name="Nguyen-Phuc H."/>
            <person name="Mago R."/>
            <person name="Raley C."/>
            <person name="Miller M.E."/>
            <person name="Silverstein K.A.T."/>
            <person name="Henningsen E."/>
            <person name="Hirsch C.D."/>
            <person name="Visser B."/>
            <person name="Pretorius Z.A."/>
            <person name="Steffenson B.J."/>
            <person name="Schwessinger B."/>
            <person name="Dodds P.N."/>
            <person name="Figueroa M."/>
        </authorList>
    </citation>
    <scope>NUCLEOTIDE SEQUENCE [LARGE SCALE GENOMIC DNA]</scope>
    <source>
        <strain evidence="10 11">Ug99</strain>
    </source>
</reference>
<dbReference type="PANTHER" id="PTHR13325">
    <property type="entry name" value="PROTEASE M50 MEMBRANE-BOUND TRANSCRIPTION FACTOR SITE 2 PROTEASE"/>
    <property type="match status" value="1"/>
</dbReference>
<evidence type="ECO:0000256" key="4">
    <source>
        <dbReference type="ARBA" id="ARBA00023136"/>
    </source>
</evidence>
<dbReference type="GO" id="GO:0012505">
    <property type="term" value="C:endomembrane system"/>
    <property type="evidence" value="ECO:0007669"/>
    <property type="project" value="UniProtKB-SubCell"/>
</dbReference>
<sequence>MLTWLAASCWMLLTVLSCFKARRKTYLPRLPLQRTFFKFGIGWIQFETESLNDLPTKFWQTLGVLHQYPTDSRPFRNPKTFDDPWDDDSEPSQVRSPRRPSAFSKLKRLIFIAVYDIGAVLSVIGIFVALVVVFHMLFCLIGKMCNLMLSITESEGSRPISDSGTPTHDMLTAAQHLVKRTTLPTHESQGATSYPHPAGIPANNSFRLKQNTNAMLLELAIPGLTLPLSTLPKFLVALVLSQMFHEAGHALAAALNSVLLESIGFYIFFPLIPVCYVKTLASNDMQDSKGHHKLKHIRSLRIATAGVWHNLVLAALSWLAWNGGSNLFDSTVGHVFWKDINGHGVMVAHVAEESSLRPLLNSRDVITQIDDISLQENDSFTSSSTHANGVVSIRLWDNYLSGASDSSKGSSKPLKGWCFDGSKFETLSPDCCHVTNSDVAWSTRSPMCFRVRKSNHEPAINRCLEQETITELQSRERCLTDANCAEANVCIKPTPGQNLVVIQTRVFKTGASRTILYRGAKGLLRQEVSVTSSMPRVGFISPNLILTIQEMFSFLLSLSMGLAFVNSLPITNFDGLAICQAILSFISSPPLNDDLDNLHGGIDLHAIGHARPATGPDQPNSFRQSNLVEIQQSILFNFMDFITFPLKRNLTRFKIYTVDSSLDMAGYIHDTNLSRTQQNPLRTFQTLITWISCFVFLGLLVSTF</sequence>
<dbReference type="AlphaFoldDB" id="A0A5B0MQ74"/>
<dbReference type="InterPro" id="IPR001193">
    <property type="entry name" value="MBTPS2"/>
</dbReference>
<feature type="chain" id="PRO_5023131310" description="Endopeptidase S2P" evidence="8">
    <location>
        <begin position="18"/>
        <end position="704"/>
    </location>
</feature>
<feature type="transmembrane region" description="Helical" evidence="7">
    <location>
        <begin position="109"/>
        <end position="141"/>
    </location>
</feature>
<evidence type="ECO:0000256" key="1">
    <source>
        <dbReference type="ARBA" id="ARBA00004127"/>
    </source>
</evidence>
<keyword evidence="4 7" id="KW-0472">Membrane</keyword>
<feature type="transmembrane region" description="Helical" evidence="7">
    <location>
        <begin position="216"/>
        <end position="243"/>
    </location>
</feature>
<feature type="domain" description="Peptidase M50" evidence="9">
    <location>
        <begin position="234"/>
        <end position="595"/>
    </location>
</feature>
<comment type="caution">
    <text evidence="10">The sequence shown here is derived from an EMBL/GenBank/DDBJ whole genome shotgun (WGS) entry which is preliminary data.</text>
</comment>
<keyword evidence="3 7" id="KW-1133">Transmembrane helix</keyword>
<dbReference type="GO" id="GO:1905897">
    <property type="term" value="P:regulation of response to endoplasmic reticulum stress"/>
    <property type="evidence" value="ECO:0007669"/>
    <property type="project" value="TreeGrafter"/>
</dbReference>
<organism evidence="10 11">
    <name type="scientific">Puccinia graminis f. sp. tritici</name>
    <dbReference type="NCBI Taxonomy" id="56615"/>
    <lineage>
        <taxon>Eukaryota</taxon>
        <taxon>Fungi</taxon>
        <taxon>Dikarya</taxon>
        <taxon>Basidiomycota</taxon>
        <taxon>Pucciniomycotina</taxon>
        <taxon>Pucciniomycetes</taxon>
        <taxon>Pucciniales</taxon>
        <taxon>Pucciniaceae</taxon>
        <taxon>Puccinia</taxon>
    </lineage>
</organism>
<evidence type="ECO:0000256" key="7">
    <source>
        <dbReference type="SAM" id="Phobius"/>
    </source>
</evidence>
<dbReference type="GO" id="GO:0016020">
    <property type="term" value="C:membrane"/>
    <property type="evidence" value="ECO:0007669"/>
    <property type="project" value="InterPro"/>
</dbReference>
<name>A0A5B0MQ74_PUCGR</name>
<evidence type="ECO:0000256" key="5">
    <source>
        <dbReference type="ARBA" id="ARBA00032658"/>
    </source>
</evidence>
<keyword evidence="2 7" id="KW-0812">Transmembrane</keyword>
<gene>
    <name evidence="10" type="ORF">PGTUg99_015738</name>
</gene>
<dbReference type="EMBL" id="VDEP01000444">
    <property type="protein sequence ID" value="KAA1079085.1"/>
    <property type="molecule type" value="Genomic_DNA"/>
</dbReference>
<feature type="transmembrane region" description="Helical" evidence="7">
    <location>
        <begin position="302"/>
        <end position="321"/>
    </location>
</feature>
<feature type="transmembrane region" description="Helical" evidence="7">
    <location>
        <begin position="263"/>
        <end position="281"/>
    </location>
</feature>
<evidence type="ECO:0000259" key="9">
    <source>
        <dbReference type="Pfam" id="PF02163"/>
    </source>
</evidence>
<accession>A0A5B0MQ74</accession>
<protein>
    <recommendedName>
        <fullName evidence="5">Endopeptidase S2P</fullName>
    </recommendedName>
</protein>
<evidence type="ECO:0000256" key="6">
    <source>
        <dbReference type="SAM" id="MobiDB-lite"/>
    </source>
</evidence>
<dbReference type="InterPro" id="IPR008915">
    <property type="entry name" value="Peptidase_M50"/>
</dbReference>
<evidence type="ECO:0000313" key="10">
    <source>
        <dbReference type="EMBL" id="KAA1079085.1"/>
    </source>
</evidence>
<keyword evidence="8" id="KW-0732">Signal</keyword>
<dbReference type="GO" id="GO:0031293">
    <property type="term" value="P:membrane protein intracellular domain proteolysis"/>
    <property type="evidence" value="ECO:0007669"/>
    <property type="project" value="TreeGrafter"/>
</dbReference>
<evidence type="ECO:0000256" key="8">
    <source>
        <dbReference type="SAM" id="SignalP"/>
    </source>
</evidence>
<dbReference type="GO" id="GO:0005737">
    <property type="term" value="C:cytoplasm"/>
    <property type="evidence" value="ECO:0007669"/>
    <property type="project" value="TreeGrafter"/>
</dbReference>
<dbReference type="Proteomes" id="UP000325313">
    <property type="component" value="Unassembled WGS sequence"/>
</dbReference>
<feature type="region of interest" description="Disordered" evidence="6">
    <location>
        <begin position="73"/>
        <end position="98"/>
    </location>
</feature>
<proteinExistence type="predicted"/>
<evidence type="ECO:0000256" key="3">
    <source>
        <dbReference type="ARBA" id="ARBA00022989"/>
    </source>
</evidence>
<dbReference type="PANTHER" id="PTHR13325:SF3">
    <property type="entry name" value="MEMBRANE-BOUND TRANSCRIPTION FACTOR SITE-2 PROTEASE"/>
    <property type="match status" value="1"/>
</dbReference>
<evidence type="ECO:0000256" key="2">
    <source>
        <dbReference type="ARBA" id="ARBA00022692"/>
    </source>
</evidence>
<comment type="subcellular location">
    <subcellularLocation>
        <location evidence="1">Endomembrane system</location>
        <topology evidence="1">Multi-pass membrane protein</topology>
    </subcellularLocation>
</comment>
<feature type="signal peptide" evidence="8">
    <location>
        <begin position="1"/>
        <end position="17"/>
    </location>
</feature>